<keyword evidence="2" id="KW-0812">Transmembrane</keyword>
<sequence length="157" mass="18510">MLNRKSLLWRIVHSWWILLTLIFFLYWSAFFYIAMRVKSKPFAIWGVVYAVTCFGGLALISSNEQESWQMNVGVPLLLISWIISIIHAFKVRKEYLLRLEARQLSSLREEKELKRKIEDEYGVDFNLNTTEPEHSKRPLPQTVPTKGNLIRQSSHNE</sequence>
<comment type="caution">
    <text evidence="3">The sequence shown here is derived from an EMBL/GenBank/DDBJ whole genome shotgun (WGS) entry which is preliminary data.</text>
</comment>
<keyword evidence="4" id="KW-1185">Reference proteome</keyword>
<dbReference type="AlphaFoldDB" id="A0A168QLX0"/>
<feature type="transmembrane region" description="Helical" evidence="2">
    <location>
        <begin position="15"/>
        <end position="35"/>
    </location>
</feature>
<accession>A0A168QLX0</accession>
<name>A0A168QLX0_9BACL</name>
<evidence type="ECO:0000313" key="3">
    <source>
        <dbReference type="EMBL" id="OAB47939.1"/>
    </source>
</evidence>
<evidence type="ECO:0000256" key="2">
    <source>
        <dbReference type="SAM" id="Phobius"/>
    </source>
</evidence>
<proteinExistence type="predicted"/>
<keyword evidence="2" id="KW-0472">Membrane</keyword>
<feature type="transmembrane region" description="Helical" evidence="2">
    <location>
        <begin position="72"/>
        <end position="89"/>
    </location>
</feature>
<evidence type="ECO:0000313" key="4">
    <source>
        <dbReference type="Proteomes" id="UP000077355"/>
    </source>
</evidence>
<organism evidence="3 4">
    <name type="scientific">Paenibacillus antarcticus</name>
    <dbReference type="NCBI Taxonomy" id="253703"/>
    <lineage>
        <taxon>Bacteria</taxon>
        <taxon>Bacillati</taxon>
        <taxon>Bacillota</taxon>
        <taxon>Bacilli</taxon>
        <taxon>Bacillales</taxon>
        <taxon>Paenibacillaceae</taxon>
        <taxon>Paenibacillus</taxon>
    </lineage>
</organism>
<feature type="transmembrane region" description="Helical" evidence="2">
    <location>
        <begin position="42"/>
        <end position="60"/>
    </location>
</feature>
<keyword evidence="2" id="KW-1133">Transmembrane helix</keyword>
<protein>
    <submittedName>
        <fullName evidence="3">Uncharacterized protein</fullName>
    </submittedName>
</protein>
<dbReference type="RefSeq" id="WP_068646575.1">
    <property type="nucleotide sequence ID" value="NZ_CP043611.1"/>
</dbReference>
<dbReference type="OrthoDB" id="1929550at2"/>
<feature type="region of interest" description="Disordered" evidence="1">
    <location>
        <begin position="127"/>
        <end position="157"/>
    </location>
</feature>
<feature type="compositionally biased region" description="Polar residues" evidence="1">
    <location>
        <begin position="142"/>
        <end position="157"/>
    </location>
</feature>
<reference evidence="3 4" key="1">
    <citation type="submission" date="2016-03" db="EMBL/GenBank/DDBJ databases">
        <title>Draft genome sequence of Paenibacillus antarcticus CECT 5836.</title>
        <authorList>
            <person name="Shin S.-K."/>
            <person name="Yi H."/>
        </authorList>
    </citation>
    <scope>NUCLEOTIDE SEQUENCE [LARGE SCALE GENOMIC DNA]</scope>
    <source>
        <strain evidence="3 4">CECT 5836</strain>
    </source>
</reference>
<evidence type="ECO:0000256" key="1">
    <source>
        <dbReference type="SAM" id="MobiDB-lite"/>
    </source>
</evidence>
<dbReference type="Proteomes" id="UP000077355">
    <property type="component" value="Unassembled WGS sequence"/>
</dbReference>
<dbReference type="EMBL" id="LVJI01000002">
    <property type="protein sequence ID" value="OAB47939.1"/>
    <property type="molecule type" value="Genomic_DNA"/>
</dbReference>
<gene>
    <name evidence="3" type="ORF">PBAT_03435</name>
</gene>